<evidence type="ECO:0000313" key="2">
    <source>
        <dbReference type="Proteomes" id="UP000203413"/>
    </source>
</evidence>
<protein>
    <submittedName>
        <fullName evidence="1">Uncharacterized protein</fullName>
    </submittedName>
</protein>
<evidence type="ECO:0000313" key="1">
    <source>
        <dbReference type="EMBL" id="AII15869.1"/>
    </source>
</evidence>
<keyword evidence="2" id="KW-1185">Reference proteome</keyword>
<proteinExistence type="predicted"/>
<name>A0A076FER9_9VIRU</name>
<dbReference type="GeneID" id="20098387"/>
<gene>
    <name evidence="1" type="ORF">PmNV_081</name>
</gene>
<organism evidence="1 2">
    <name type="scientific">Penaeus monodon nudivirus</name>
    <dbReference type="NCBI Taxonomy" id="1529056"/>
    <lineage>
        <taxon>Viruses</taxon>
        <taxon>Viruses incertae sedis</taxon>
        <taxon>Naldaviricetes</taxon>
        <taxon>Lefavirales</taxon>
        <taxon>Nudiviridae</taxon>
        <taxon>Gammanudivirus</taxon>
        <taxon>Gammanudivirus pemonodonis</taxon>
    </lineage>
</organism>
<reference evidence="1 2" key="1">
    <citation type="journal article" date="2014" name="BMC Genomics">
        <title>The genome and occlusion bodies of marine Penaeus monodon nudivirus (PmNV, also known as MBV and PemoNPV) suggest that it should be assigned to a new nudivirus genus that is distinct from the terrestrial nudiviruses.</title>
        <authorList>
            <person name="Yang Y.T."/>
            <person name="Lee D.Y."/>
            <person name="Wang Y."/>
            <person name="Hu J.M."/>
            <person name="Li W.H."/>
            <person name="Leu J.H."/>
            <person name="Chang G.D."/>
            <person name="Ke H.M."/>
            <person name="Kang S.T."/>
            <person name="Lin S.S."/>
            <person name="Kou G.H."/>
            <person name="Lo C.F."/>
        </authorList>
    </citation>
    <scope>NUCLEOTIDE SEQUENCE [LARGE SCALE GENOMIC DNA]</scope>
    <source>
        <strain evidence="1">Indonesia</strain>
    </source>
</reference>
<dbReference type="Proteomes" id="UP000203413">
    <property type="component" value="Segment"/>
</dbReference>
<dbReference type="EMBL" id="KJ184318">
    <property type="protein sequence ID" value="AII15869.1"/>
    <property type="molecule type" value="Genomic_DNA"/>
</dbReference>
<accession>A0A076FER9</accession>
<sequence>MALNALIRSSNFSKVSSFCWNITSVSFFACSFILNDSCREACSKLTVFSVSFASFSLRSIAVVKFEFSVLYIDENPLSSSSIFLLIDSIYSPVSLNF</sequence>
<dbReference type="KEGG" id="vg:20098387"/>
<dbReference type="RefSeq" id="YP_009051919.1">
    <property type="nucleotide sequence ID" value="NC_024692.1"/>
</dbReference>